<gene>
    <name evidence="6" type="ORF">SDC9_139404</name>
</gene>
<sequence length="168" mass="18894">MTYKSYYSKKQLLFLLTLRFLLGWHILYEGISKVLNPQWSSIGFLQESQWILSGFSRWIISNGQLLSMVDFLNTWGLVAIGLGIILGFLFKPATIAGSILLLVYYLSAPPLVGLEYSVVTDGSNLIVNKILIESVALFGLFLFPTNKTFGLDFFTSTIFKKHINGRGK</sequence>
<keyword evidence="2 5" id="KW-0812">Transmembrane</keyword>
<name>A0A645DSL9_9ZZZZ</name>
<dbReference type="Pfam" id="PF07681">
    <property type="entry name" value="DoxX"/>
    <property type="match status" value="1"/>
</dbReference>
<dbReference type="InterPro" id="IPR032808">
    <property type="entry name" value="DoxX"/>
</dbReference>
<evidence type="ECO:0000256" key="1">
    <source>
        <dbReference type="ARBA" id="ARBA00004141"/>
    </source>
</evidence>
<proteinExistence type="predicted"/>
<protein>
    <recommendedName>
        <fullName evidence="7">DoxX subfamily</fullName>
    </recommendedName>
</protein>
<comment type="caution">
    <text evidence="6">The sequence shown here is derived from an EMBL/GenBank/DDBJ whole genome shotgun (WGS) entry which is preliminary data.</text>
</comment>
<feature type="transmembrane region" description="Helical" evidence="5">
    <location>
        <begin position="102"/>
        <end position="119"/>
    </location>
</feature>
<evidence type="ECO:0008006" key="7">
    <source>
        <dbReference type="Google" id="ProtNLM"/>
    </source>
</evidence>
<organism evidence="6">
    <name type="scientific">bioreactor metagenome</name>
    <dbReference type="NCBI Taxonomy" id="1076179"/>
    <lineage>
        <taxon>unclassified sequences</taxon>
        <taxon>metagenomes</taxon>
        <taxon>ecological metagenomes</taxon>
    </lineage>
</organism>
<dbReference type="GO" id="GO:0016020">
    <property type="term" value="C:membrane"/>
    <property type="evidence" value="ECO:0007669"/>
    <property type="project" value="UniProtKB-SubCell"/>
</dbReference>
<evidence type="ECO:0000313" key="6">
    <source>
        <dbReference type="EMBL" id="MPM92269.1"/>
    </source>
</evidence>
<feature type="transmembrane region" description="Helical" evidence="5">
    <location>
        <begin position="12"/>
        <end position="31"/>
    </location>
</feature>
<comment type="subcellular location">
    <subcellularLocation>
        <location evidence="1">Membrane</location>
        <topology evidence="1">Multi-pass membrane protein</topology>
    </subcellularLocation>
</comment>
<dbReference type="EMBL" id="VSSQ01039230">
    <property type="protein sequence ID" value="MPM92269.1"/>
    <property type="molecule type" value="Genomic_DNA"/>
</dbReference>
<keyword evidence="4 5" id="KW-0472">Membrane</keyword>
<reference evidence="6" key="1">
    <citation type="submission" date="2019-08" db="EMBL/GenBank/DDBJ databases">
        <authorList>
            <person name="Kucharzyk K."/>
            <person name="Murdoch R.W."/>
            <person name="Higgins S."/>
            <person name="Loffler F."/>
        </authorList>
    </citation>
    <scope>NUCLEOTIDE SEQUENCE</scope>
</reference>
<keyword evidence="3 5" id="KW-1133">Transmembrane helix</keyword>
<evidence type="ECO:0000256" key="5">
    <source>
        <dbReference type="SAM" id="Phobius"/>
    </source>
</evidence>
<feature type="transmembrane region" description="Helical" evidence="5">
    <location>
        <begin position="71"/>
        <end position="90"/>
    </location>
</feature>
<evidence type="ECO:0000256" key="2">
    <source>
        <dbReference type="ARBA" id="ARBA00022692"/>
    </source>
</evidence>
<evidence type="ECO:0000256" key="3">
    <source>
        <dbReference type="ARBA" id="ARBA00022989"/>
    </source>
</evidence>
<accession>A0A645DSL9</accession>
<dbReference type="AlphaFoldDB" id="A0A645DSL9"/>
<evidence type="ECO:0000256" key="4">
    <source>
        <dbReference type="ARBA" id="ARBA00023136"/>
    </source>
</evidence>